<dbReference type="AlphaFoldDB" id="A0A0F9W7M0"/>
<reference evidence="2" key="1">
    <citation type="journal article" date="2015" name="Nature">
        <title>Complex archaea that bridge the gap between prokaryotes and eukaryotes.</title>
        <authorList>
            <person name="Spang A."/>
            <person name="Saw J.H."/>
            <person name="Jorgensen S.L."/>
            <person name="Zaremba-Niedzwiedzka K."/>
            <person name="Martijn J."/>
            <person name="Lind A.E."/>
            <person name="van Eijk R."/>
            <person name="Schleper C."/>
            <person name="Guy L."/>
            <person name="Ettema T.J."/>
        </authorList>
    </citation>
    <scope>NUCLEOTIDE SEQUENCE</scope>
</reference>
<dbReference type="InterPro" id="IPR023385">
    <property type="entry name" value="YopX-like_C"/>
</dbReference>
<gene>
    <name evidence="2" type="ORF">LCGC14_0315930</name>
</gene>
<proteinExistence type="predicted"/>
<evidence type="ECO:0000313" key="2">
    <source>
        <dbReference type="EMBL" id="KKN81681.1"/>
    </source>
</evidence>
<name>A0A0F9W7M0_9ZZZZ</name>
<dbReference type="EMBL" id="LAZR01000211">
    <property type="protein sequence ID" value="KKN81681.1"/>
    <property type="molecule type" value="Genomic_DNA"/>
</dbReference>
<dbReference type="SUPFAM" id="SSF159006">
    <property type="entry name" value="YopX-like"/>
    <property type="match status" value="1"/>
</dbReference>
<dbReference type="Gene3D" id="2.30.30.290">
    <property type="entry name" value="YopX-like domains"/>
    <property type="match status" value="1"/>
</dbReference>
<evidence type="ECO:0000259" key="1">
    <source>
        <dbReference type="Pfam" id="PF09643"/>
    </source>
</evidence>
<protein>
    <recommendedName>
        <fullName evidence="1">YopX protein domain-containing protein</fullName>
    </recommendedName>
</protein>
<dbReference type="InterPro" id="IPR019096">
    <property type="entry name" value="YopX_protein"/>
</dbReference>
<accession>A0A0F9W7M0</accession>
<comment type="caution">
    <text evidence="2">The sequence shown here is derived from an EMBL/GenBank/DDBJ whole genome shotgun (WGS) entry which is preliminary data.</text>
</comment>
<dbReference type="Pfam" id="PF09643">
    <property type="entry name" value="YopX"/>
    <property type="match status" value="1"/>
</dbReference>
<organism evidence="2">
    <name type="scientific">marine sediment metagenome</name>
    <dbReference type="NCBI Taxonomy" id="412755"/>
    <lineage>
        <taxon>unclassified sequences</taxon>
        <taxon>metagenomes</taxon>
        <taxon>ecological metagenomes</taxon>
    </lineage>
</organism>
<sequence length="131" mass="15277">MREIKFRAHDPVTNKLFQPSEIIFHVEKDGHIWVNSPIGIFTPDAVPNYINLKDKNGVEIYEGDIARCEESSVRSPLYDRYATHFKVEYAYGIFYLRGDTHVLHPFRDYAWGSIEVIGNIYENPELVENTK</sequence>
<feature type="domain" description="YopX protein" evidence="1">
    <location>
        <begin position="5"/>
        <end position="128"/>
    </location>
</feature>